<gene>
    <name evidence="1" type="ORF">CQW49_15285</name>
</gene>
<reference evidence="2" key="1">
    <citation type="submission" date="2017-10" db="EMBL/GenBank/DDBJ databases">
        <title>Completed PacBio SMRT sequence of Methylosinus trichosporium OB3b reveals presence of a third large plasmid.</title>
        <authorList>
            <person name="Charles T.C."/>
            <person name="Lynch M.D.J."/>
            <person name="Heil J.R."/>
            <person name="Cheng J."/>
        </authorList>
    </citation>
    <scope>NUCLEOTIDE SEQUENCE [LARGE SCALE GENOMIC DNA]</scope>
    <source>
        <strain evidence="2">OB3b</strain>
    </source>
</reference>
<accession>A0A2D2D296</accession>
<dbReference type="RefSeq" id="WP_003611762.1">
    <property type="nucleotide sequence ID" value="NZ_ADVE02000001.1"/>
</dbReference>
<organism evidence="1 2">
    <name type="scientific">Methylosinus trichosporium (strain ATCC 35070 / NCIMB 11131 / UNIQEM 75 / OB3b)</name>
    <dbReference type="NCBI Taxonomy" id="595536"/>
    <lineage>
        <taxon>Bacteria</taxon>
        <taxon>Pseudomonadati</taxon>
        <taxon>Pseudomonadota</taxon>
        <taxon>Alphaproteobacteria</taxon>
        <taxon>Hyphomicrobiales</taxon>
        <taxon>Methylocystaceae</taxon>
        <taxon>Methylosinus</taxon>
    </lineage>
</organism>
<name>A0A2D2D296_METT3</name>
<dbReference type="AlphaFoldDB" id="A0A2D2D296"/>
<dbReference type="KEGG" id="mtw:CQW49_15285"/>
<evidence type="ECO:0000313" key="1">
    <source>
        <dbReference type="EMBL" id="ATQ69086.1"/>
    </source>
</evidence>
<dbReference type="Proteomes" id="UP000230709">
    <property type="component" value="Chromosome"/>
</dbReference>
<proteinExistence type="predicted"/>
<protein>
    <submittedName>
        <fullName evidence="1">Uncharacterized protein</fullName>
    </submittedName>
</protein>
<dbReference type="EMBL" id="CP023737">
    <property type="protein sequence ID" value="ATQ69086.1"/>
    <property type="molecule type" value="Genomic_DNA"/>
</dbReference>
<keyword evidence="2" id="KW-1185">Reference proteome</keyword>
<evidence type="ECO:0000313" key="2">
    <source>
        <dbReference type="Proteomes" id="UP000230709"/>
    </source>
</evidence>
<sequence>MTKTYRVAVQQMTCYSLIMEADHEDHAIDKAASALAALTRAQRAAAFTSAAEPDFFEAEEITPQARWPRGV</sequence>